<evidence type="ECO:0000313" key="2">
    <source>
        <dbReference type="Proteomes" id="UP001060507"/>
    </source>
</evidence>
<dbReference type="SUPFAM" id="SSF49899">
    <property type="entry name" value="Concanavalin A-like lectins/glucanases"/>
    <property type="match status" value="1"/>
</dbReference>
<dbReference type="InterPro" id="IPR013320">
    <property type="entry name" value="ConA-like_dom_sf"/>
</dbReference>
<dbReference type="AlphaFoldDB" id="A0A9P3PBS1"/>
<dbReference type="Gene3D" id="2.60.120.200">
    <property type="match status" value="1"/>
</dbReference>
<sequence length="272" mass="28906">MAGKAEQFLSLSVKTKLKMYRDPAINAGTLGLIDVSHGWAGGGQDLPSGTPLNNLCWVDNDPAVVGSVSLTYDGVANGMVFDKTSRQYFKMPDGFIPTAAMTDYMHTFWLKIDPANAGNAGFNNVIVGISATSYATTANRLMQVFPTITNGVITALTVTVRGINYSVLPYLGGLVDGNLHCLSVRYVESSDGTKQKGMIYLDGALVYEGAFVAKIAYPAAAITYNGVGSDRADAAAFAGRFYRARMDDLTLAESSALTIIDTEMDAVSGLFS</sequence>
<comment type="caution">
    <text evidence="1">The sequence shown here is derived from an EMBL/GenBank/DDBJ whole genome shotgun (WGS) entry which is preliminary data.</text>
</comment>
<gene>
    <name evidence="1" type="ORF">NUKP37_48500</name>
</gene>
<dbReference type="RefSeq" id="WP_232690497.1">
    <property type="nucleotide sequence ID" value="NZ_BQTA01000023.1"/>
</dbReference>
<evidence type="ECO:0000313" key="1">
    <source>
        <dbReference type="EMBL" id="GKK02913.1"/>
    </source>
</evidence>
<dbReference type="Proteomes" id="UP001060507">
    <property type="component" value="Unassembled WGS sequence"/>
</dbReference>
<proteinExistence type="predicted"/>
<name>A0A9P3PBS1_KLEVA</name>
<reference evidence="1" key="1">
    <citation type="journal article" date="2022" name="J. Appl. Microbiol.">
        <title>PCR-based ORF typing of Klebsiella pneumoniae for rapid identification of global clones and transmission events.</title>
        <authorList>
            <person name="Nonogaki R."/>
            <person name="Iijima A."/>
            <person name="Kawamura K."/>
            <person name="Kayama S."/>
            <person name="Sugai M."/>
            <person name="Yagi T."/>
            <person name="Arakawa Y."/>
            <person name="Doi Y."/>
            <person name="Suzuki M."/>
        </authorList>
    </citation>
    <scope>NUCLEOTIDE SEQUENCE</scope>
    <source>
        <strain evidence="1">NUKP-37</strain>
    </source>
</reference>
<protein>
    <submittedName>
        <fullName evidence="1">Uncharacterized protein</fullName>
    </submittedName>
</protein>
<accession>A0A9P3PBS1</accession>
<organism evidence="1 2">
    <name type="scientific">Klebsiella variicola</name>
    <dbReference type="NCBI Taxonomy" id="244366"/>
    <lineage>
        <taxon>Bacteria</taxon>
        <taxon>Pseudomonadati</taxon>
        <taxon>Pseudomonadota</taxon>
        <taxon>Gammaproteobacteria</taxon>
        <taxon>Enterobacterales</taxon>
        <taxon>Enterobacteriaceae</taxon>
        <taxon>Klebsiella/Raoultella group</taxon>
        <taxon>Klebsiella</taxon>
        <taxon>Klebsiella pneumoniae complex</taxon>
    </lineage>
</organism>
<dbReference type="EMBL" id="BQTA01000023">
    <property type="protein sequence ID" value="GKK02913.1"/>
    <property type="molecule type" value="Genomic_DNA"/>
</dbReference>